<dbReference type="Pfam" id="PF07690">
    <property type="entry name" value="MFS_1"/>
    <property type="match status" value="1"/>
</dbReference>
<dbReference type="Gene3D" id="1.20.1720.10">
    <property type="entry name" value="Multidrug resistance protein D"/>
    <property type="match status" value="1"/>
</dbReference>
<dbReference type="PANTHER" id="PTHR42718:SF46">
    <property type="entry name" value="BLR6921 PROTEIN"/>
    <property type="match status" value="1"/>
</dbReference>
<keyword evidence="11" id="KW-1185">Reference proteome</keyword>
<dbReference type="RefSeq" id="WP_043912130.1">
    <property type="nucleotide sequence ID" value="NZ_JXZB01000002.1"/>
</dbReference>
<feature type="transmembrane region" description="Helical" evidence="8">
    <location>
        <begin position="176"/>
        <end position="197"/>
    </location>
</feature>
<keyword evidence="4 8" id="KW-0812">Transmembrane</keyword>
<dbReference type="InterPro" id="IPR011701">
    <property type="entry name" value="MFS"/>
</dbReference>
<feature type="transmembrane region" description="Helical" evidence="8">
    <location>
        <begin position="279"/>
        <end position="302"/>
    </location>
</feature>
<comment type="subcellular location">
    <subcellularLocation>
        <location evidence="1">Cell membrane</location>
        <topology evidence="1">Multi-pass membrane protein</topology>
    </subcellularLocation>
</comment>
<organism evidence="10 11">
    <name type="scientific">Kitasatospora griseola</name>
    <name type="common">Streptomyces griseolosporeus</name>
    <dbReference type="NCBI Taxonomy" id="2064"/>
    <lineage>
        <taxon>Bacteria</taxon>
        <taxon>Bacillati</taxon>
        <taxon>Actinomycetota</taxon>
        <taxon>Actinomycetes</taxon>
        <taxon>Kitasatosporales</taxon>
        <taxon>Streptomycetaceae</taxon>
        <taxon>Kitasatospora</taxon>
    </lineage>
</organism>
<dbReference type="PANTHER" id="PTHR42718">
    <property type="entry name" value="MAJOR FACILITATOR SUPERFAMILY MULTIDRUG TRANSPORTER MFSC"/>
    <property type="match status" value="1"/>
</dbReference>
<keyword evidence="7" id="KW-0046">Antibiotic resistance</keyword>
<keyword evidence="3" id="KW-1003">Cell membrane</keyword>
<feature type="transmembrane region" description="Helical" evidence="8">
    <location>
        <begin position="241"/>
        <end position="258"/>
    </location>
</feature>
<comment type="caution">
    <text evidence="10">The sequence shown here is derived from an EMBL/GenBank/DDBJ whole genome shotgun (WGS) entry which is preliminary data.</text>
</comment>
<dbReference type="Gene3D" id="1.20.1250.20">
    <property type="entry name" value="MFS general substrate transporter like domains"/>
    <property type="match status" value="1"/>
</dbReference>
<proteinExistence type="predicted"/>
<evidence type="ECO:0000313" key="11">
    <source>
        <dbReference type="Proteomes" id="UP000032066"/>
    </source>
</evidence>
<feature type="transmembrane region" description="Helical" evidence="8">
    <location>
        <begin position="342"/>
        <end position="361"/>
    </location>
</feature>
<dbReference type="GO" id="GO:0005886">
    <property type="term" value="C:plasma membrane"/>
    <property type="evidence" value="ECO:0007669"/>
    <property type="project" value="UniProtKB-SubCell"/>
</dbReference>
<dbReference type="GO" id="GO:0022857">
    <property type="term" value="F:transmembrane transporter activity"/>
    <property type="evidence" value="ECO:0007669"/>
    <property type="project" value="InterPro"/>
</dbReference>
<dbReference type="AlphaFoldDB" id="A0A0D0PZS9"/>
<evidence type="ECO:0000256" key="5">
    <source>
        <dbReference type="ARBA" id="ARBA00022989"/>
    </source>
</evidence>
<sequence>MHGVAHRPPSAHPPTAAHPRRRLLLGVLCLAQFMLIVDVTVINVALPAIGADLHLGRSALTWAVTAYTLCFGGLMLLGGRLADAFGARRMLTAGLLLFTAASLTAGLADGPAPLLAGRAAQGVGAALVSPAALAALTRAFDGPERTKALGVWAMLGGIGFAAGAMLGGLLTAGPGWHWVFFVNLPVGLAVLAALPALLPPAPAAGDRRIDLPGALLVTAATGALILGLVNAGDHDWSSASVLLPSLGSAVLYGLFVLLERRTAAPLLDVRLLARRPVAAGSLLMLVATALLLGLVFLGSLYLQDVRHLSALATGALVLPMAAGTAVAAHLTGHLLAHAGVRTVAAGGLLLAAAGSGLLAVTDGPLRTVAGLTLAAFGVVPVLVCATTTALGSVPHEEAGVASGVVNTFHEVGGAIGIAVVSTAAAPGIVAHTSAGFPTAHLTLAAAALLAAALTPALVPPGRAERPAGMHAH</sequence>
<dbReference type="InterPro" id="IPR020846">
    <property type="entry name" value="MFS_dom"/>
</dbReference>
<accession>A0A0D0PZS9</accession>
<name>A0A0D0PZS9_KITGR</name>
<evidence type="ECO:0000256" key="1">
    <source>
        <dbReference type="ARBA" id="ARBA00004651"/>
    </source>
</evidence>
<feature type="transmembrane region" description="Helical" evidence="8">
    <location>
        <begin position="149"/>
        <end position="170"/>
    </location>
</feature>
<dbReference type="GO" id="GO:0046677">
    <property type="term" value="P:response to antibiotic"/>
    <property type="evidence" value="ECO:0007669"/>
    <property type="project" value="UniProtKB-KW"/>
</dbReference>
<feature type="transmembrane region" description="Helical" evidence="8">
    <location>
        <begin position="438"/>
        <end position="458"/>
    </location>
</feature>
<dbReference type="SUPFAM" id="SSF103473">
    <property type="entry name" value="MFS general substrate transporter"/>
    <property type="match status" value="1"/>
</dbReference>
<dbReference type="EMBL" id="JXZB01000002">
    <property type="protein sequence ID" value="KIQ65772.1"/>
    <property type="molecule type" value="Genomic_DNA"/>
</dbReference>
<feature type="transmembrane region" description="Helical" evidence="8">
    <location>
        <begin position="90"/>
        <end position="107"/>
    </location>
</feature>
<dbReference type="OrthoDB" id="7375466at2"/>
<dbReference type="PROSITE" id="PS50850">
    <property type="entry name" value="MFS"/>
    <property type="match status" value="1"/>
</dbReference>
<evidence type="ECO:0000256" key="8">
    <source>
        <dbReference type="SAM" id="Phobius"/>
    </source>
</evidence>
<feature type="transmembrane region" description="Helical" evidence="8">
    <location>
        <begin position="23"/>
        <end position="46"/>
    </location>
</feature>
<protein>
    <submittedName>
        <fullName evidence="10">MFS transporter</fullName>
    </submittedName>
</protein>
<dbReference type="STRING" id="2064.TR51_18655"/>
<feature type="domain" description="Major facilitator superfamily (MFS) profile" evidence="9">
    <location>
        <begin position="24"/>
        <end position="462"/>
    </location>
</feature>
<dbReference type="InterPro" id="IPR036259">
    <property type="entry name" value="MFS_trans_sf"/>
</dbReference>
<dbReference type="PATRIC" id="fig|2064.6.peg.4000"/>
<dbReference type="CDD" id="cd17321">
    <property type="entry name" value="MFS_MMR_MDR_like"/>
    <property type="match status" value="1"/>
</dbReference>
<evidence type="ECO:0000256" key="2">
    <source>
        <dbReference type="ARBA" id="ARBA00022448"/>
    </source>
</evidence>
<evidence type="ECO:0000256" key="6">
    <source>
        <dbReference type="ARBA" id="ARBA00023136"/>
    </source>
</evidence>
<evidence type="ECO:0000313" key="10">
    <source>
        <dbReference type="EMBL" id="KIQ65772.1"/>
    </source>
</evidence>
<keyword evidence="5 8" id="KW-1133">Transmembrane helix</keyword>
<evidence type="ECO:0000259" key="9">
    <source>
        <dbReference type="PROSITE" id="PS50850"/>
    </source>
</evidence>
<keyword evidence="6 8" id="KW-0472">Membrane</keyword>
<reference evidence="10 11" key="1">
    <citation type="submission" date="2015-02" db="EMBL/GenBank/DDBJ databases">
        <title>Draft genome sequence of Kitasatospora griseola MF730-N6, a bafilomycin, terpentecin and satosporin producer.</title>
        <authorList>
            <person name="Arens J.C."/>
            <person name="Haltli B."/>
            <person name="Kerr R.G."/>
        </authorList>
    </citation>
    <scope>NUCLEOTIDE SEQUENCE [LARGE SCALE GENOMIC DNA]</scope>
    <source>
        <strain evidence="10 11">MF730-N6</strain>
    </source>
</reference>
<evidence type="ECO:0000256" key="7">
    <source>
        <dbReference type="ARBA" id="ARBA00023251"/>
    </source>
</evidence>
<evidence type="ECO:0000256" key="4">
    <source>
        <dbReference type="ARBA" id="ARBA00022692"/>
    </source>
</evidence>
<dbReference type="Proteomes" id="UP000032066">
    <property type="component" value="Unassembled WGS sequence"/>
</dbReference>
<feature type="transmembrane region" description="Helical" evidence="8">
    <location>
        <begin position="367"/>
        <end position="390"/>
    </location>
</feature>
<gene>
    <name evidence="10" type="ORF">TR51_18655</name>
</gene>
<evidence type="ECO:0000256" key="3">
    <source>
        <dbReference type="ARBA" id="ARBA00022475"/>
    </source>
</evidence>
<feature type="transmembrane region" description="Helical" evidence="8">
    <location>
        <begin position="58"/>
        <end position="78"/>
    </location>
</feature>
<dbReference type="PRINTS" id="PR01036">
    <property type="entry name" value="TCRTETB"/>
</dbReference>
<feature type="transmembrane region" description="Helical" evidence="8">
    <location>
        <begin position="209"/>
        <end position="229"/>
    </location>
</feature>
<keyword evidence="2" id="KW-0813">Transport</keyword>
<feature type="transmembrane region" description="Helical" evidence="8">
    <location>
        <begin position="308"/>
        <end position="330"/>
    </location>
</feature>
<feature type="transmembrane region" description="Helical" evidence="8">
    <location>
        <begin position="411"/>
        <end position="432"/>
    </location>
</feature>